<reference evidence="1" key="1">
    <citation type="submission" date="2021-05" db="EMBL/GenBank/DDBJ databases">
        <authorList>
            <person name="Stam R."/>
        </authorList>
    </citation>
    <scope>NUCLEOTIDE SEQUENCE</scope>
    <source>
        <strain evidence="1">CS162</strain>
    </source>
</reference>
<sequence>MPQSRAATYFAEFEDSKFLGRIRWGEKLWRDNATKLLPSWMLRLTEGNGYSGQYGTDLIYNTQDQTIVEWSNVGRKEWDESPVRPAETVLDGIIVRFQNLEWIPYWNPDSSDEPPLRKILEDPIIFQNIWPGGIRLPSNTIDAIDTLRAQIGSEGANSLREQTNILRAFQEMYRTCSWGSNDFDGELFDHKRVRECLGYLVSTQLVRNMQQRKELA</sequence>
<dbReference type="EMBL" id="CAJRGZ010000015">
    <property type="protein sequence ID" value="CAG5144668.1"/>
    <property type="molecule type" value="Genomic_DNA"/>
</dbReference>
<proteinExistence type="predicted"/>
<evidence type="ECO:0000313" key="1">
    <source>
        <dbReference type="EMBL" id="CAG5144668.1"/>
    </source>
</evidence>
<comment type="caution">
    <text evidence="1">The sequence shown here is derived from an EMBL/GenBank/DDBJ whole genome shotgun (WGS) entry which is preliminary data.</text>
</comment>
<gene>
    <name evidence="1" type="ORF">ALTATR162_LOCUS1585</name>
</gene>
<dbReference type="OrthoDB" id="5343383at2759"/>
<dbReference type="Proteomes" id="UP000676310">
    <property type="component" value="Unassembled WGS sequence"/>
</dbReference>
<protein>
    <submittedName>
        <fullName evidence="1">Uncharacterized protein</fullName>
    </submittedName>
</protein>
<organism evidence="1 2">
    <name type="scientific">Alternaria atra</name>
    <dbReference type="NCBI Taxonomy" id="119953"/>
    <lineage>
        <taxon>Eukaryota</taxon>
        <taxon>Fungi</taxon>
        <taxon>Dikarya</taxon>
        <taxon>Ascomycota</taxon>
        <taxon>Pezizomycotina</taxon>
        <taxon>Dothideomycetes</taxon>
        <taxon>Pleosporomycetidae</taxon>
        <taxon>Pleosporales</taxon>
        <taxon>Pleosporineae</taxon>
        <taxon>Pleosporaceae</taxon>
        <taxon>Alternaria</taxon>
        <taxon>Alternaria sect. Ulocladioides</taxon>
    </lineage>
</organism>
<accession>A0A8J2MXW8</accession>
<dbReference type="RefSeq" id="XP_043165117.1">
    <property type="nucleotide sequence ID" value="XM_043309182.1"/>
</dbReference>
<dbReference type="GeneID" id="67012935"/>
<evidence type="ECO:0000313" key="2">
    <source>
        <dbReference type="Proteomes" id="UP000676310"/>
    </source>
</evidence>
<dbReference type="AlphaFoldDB" id="A0A8J2MXW8"/>
<keyword evidence="2" id="KW-1185">Reference proteome</keyword>
<name>A0A8J2MXW8_9PLEO</name>